<evidence type="ECO:0000313" key="1">
    <source>
        <dbReference type="EMBL" id="MEU6820982.1"/>
    </source>
</evidence>
<dbReference type="RefSeq" id="WP_359346913.1">
    <property type="nucleotide sequence ID" value="NZ_JBEYXV010000004.1"/>
</dbReference>
<dbReference type="EMBL" id="JBEYXV010000004">
    <property type="protein sequence ID" value="MEU6820982.1"/>
    <property type="molecule type" value="Genomic_DNA"/>
</dbReference>
<comment type="caution">
    <text evidence="1">The sequence shown here is derived from an EMBL/GenBank/DDBJ whole genome shotgun (WGS) entry which is preliminary data.</text>
</comment>
<protein>
    <recommendedName>
        <fullName evidence="3">GNAT family N-acetyltransferase</fullName>
    </recommendedName>
</protein>
<gene>
    <name evidence="1" type="ORF">ABZ921_10160</name>
</gene>
<evidence type="ECO:0000313" key="2">
    <source>
        <dbReference type="Proteomes" id="UP001551176"/>
    </source>
</evidence>
<evidence type="ECO:0008006" key="3">
    <source>
        <dbReference type="Google" id="ProtNLM"/>
    </source>
</evidence>
<name>A0ABV3BKY9_9ACTN</name>
<sequence>MHIRLIDPRDTTWEQDHATFRVHFWDVPAKSSYEYEVLEDVDADELLTWAGEYAAERGWTYTLYAVVTDASGPGLIRLAGVSGDPFGNAWRPGAVGGGGRVL</sequence>
<organism evidence="1 2">
    <name type="scientific">Streptomyces atriruber</name>
    <dbReference type="NCBI Taxonomy" id="545121"/>
    <lineage>
        <taxon>Bacteria</taxon>
        <taxon>Bacillati</taxon>
        <taxon>Actinomycetota</taxon>
        <taxon>Actinomycetes</taxon>
        <taxon>Kitasatosporales</taxon>
        <taxon>Streptomycetaceae</taxon>
        <taxon>Streptomyces</taxon>
    </lineage>
</organism>
<proteinExistence type="predicted"/>
<dbReference type="Proteomes" id="UP001551176">
    <property type="component" value="Unassembled WGS sequence"/>
</dbReference>
<reference evidence="1 2" key="1">
    <citation type="submission" date="2024-06" db="EMBL/GenBank/DDBJ databases">
        <title>The Natural Products Discovery Center: Release of the First 8490 Sequenced Strains for Exploring Actinobacteria Biosynthetic Diversity.</title>
        <authorList>
            <person name="Kalkreuter E."/>
            <person name="Kautsar S.A."/>
            <person name="Yang D."/>
            <person name="Bader C.D."/>
            <person name="Teijaro C.N."/>
            <person name="Fluegel L."/>
            <person name="Davis C.M."/>
            <person name="Simpson J.R."/>
            <person name="Lauterbach L."/>
            <person name="Steele A.D."/>
            <person name="Gui C."/>
            <person name="Meng S."/>
            <person name="Li G."/>
            <person name="Viehrig K."/>
            <person name="Ye F."/>
            <person name="Su P."/>
            <person name="Kiefer A.F."/>
            <person name="Nichols A."/>
            <person name="Cepeda A.J."/>
            <person name="Yan W."/>
            <person name="Fan B."/>
            <person name="Jiang Y."/>
            <person name="Adhikari A."/>
            <person name="Zheng C.-J."/>
            <person name="Schuster L."/>
            <person name="Cowan T.M."/>
            <person name="Smanski M.J."/>
            <person name="Chevrette M.G."/>
            <person name="De Carvalho L.P.S."/>
            <person name="Shen B."/>
        </authorList>
    </citation>
    <scope>NUCLEOTIDE SEQUENCE [LARGE SCALE GENOMIC DNA]</scope>
    <source>
        <strain evidence="1 2">NPDC046838</strain>
    </source>
</reference>
<keyword evidence="2" id="KW-1185">Reference proteome</keyword>
<accession>A0ABV3BKY9</accession>